<keyword evidence="4 8" id="KW-1278">Translocase</keyword>
<dbReference type="PROSITE" id="PS00542">
    <property type="entry name" value="COMPLEX1_30K"/>
    <property type="match status" value="1"/>
</dbReference>
<dbReference type="SUPFAM" id="SSF143243">
    <property type="entry name" value="Nqo5-like"/>
    <property type="match status" value="1"/>
</dbReference>
<comment type="catalytic activity">
    <reaction evidence="7">
        <text>a ubiquinone + NADH + 5 H(+)(in) = a ubiquinol + NAD(+) + 4 H(+)(out)</text>
        <dbReference type="Rhea" id="RHEA:29091"/>
        <dbReference type="Rhea" id="RHEA-COMP:9565"/>
        <dbReference type="Rhea" id="RHEA-COMP:9566"/>
        <dbReference type="ChEBI" id="CHEBI:15378"/>
        <dbReference type="ChEBI" id="CHEBI:16389"/>
        <dbReference type="ChEBI" id="CHEBI:17976"/>
        <dbReference type="ChEBI" id="CHEBI:57540"/>
        <dbReference type="ChEBI" id="CHEBI:57945"/>
        <dbReference type="EC" id="7.1.1.2"/>
    </reaction>
</comment>
<dbReference type="GO" id="GO:0016651">
    <property type="term" value="F:oxidoreductase activity, acting on NAD(P)H"/>
    <property type="evidence" value="ECO:0007669"/>
    <property type="project" value="InterPro"/>
</dbReference>
<comment type="subcellular location">
    <subcellularLocation>
        <location evidence="1">Mitochondrion</location>
    </subcellularLocation>
</comment>
<dbReference type="HAMAP" id="MF_01357">
    <property type="entry name" value="NDH1_NuoC"/>
    <property type="match status" value="1"/>
</dbReference>
<feature type="domain" description="NADH:ubiquinone oxidoreductase 30kDa subunit" evidence="10">
    <location>
        <begin position="115"/>
        <end position="236"/>
    </location>
</feature>
<reference evidence="12" key="1">
    <citation type="submission" date="2016-04" db="EMBL/GenBank/DDBJ databases">
        <title>Comparative genomics of biotechnologically important yeasts.</title>
        <authorList>
            <consortium name="DOE Joint Genome Institute"/>
            <person name="Riley R."/>
            <person name="Haridas S."/>
            <person name="Wolfe K.H."/>
            <person name="Lopes M.R."/>
            <person name="Hittinger C.T."/>
            <person name="Goker M."/>
            <person name="Salamov A."/>
            <person name="Wisecaver J."/>
            <person name="Long T.M."/>
            <person name="Aerts A.L."/>
            <person name="Barry K."/>
            <person name="Choi C."/>
            <person name="Clum A."/>
            <person name="Coughlan A.Y."/>
            <person name="Deshpande S."/>
            <person name="Douglass A.P."/>
            <person name="Hanson S.J."/>
            <person name="Klenk H.-P."/>
            <person name="Labutti K."/>
            <person name="Lapidus A."/>
            <person name="Lindquist E."/>
            <person name="Lipzen A."/>
            <person name="Meier-Kolthoff J.P."/>
            <person name="Ohm R.A."/>
            <person name="Otillar R.P."/>
            <person name="Pangilinan J."/>
            <person name="Peng Y."/>
            <person name="Rokas A."/>
            <person name="Rosa C.A."/>
            <person name="Scheuner C."/>
            <person name="Sibirny A.A."/>
            <person name="Slot J.C."/>
            <person name="Stielow J.B."/>
            <person name="Sun H."/>
            <person name="Kurtzman C.P."/>
            <person name="Blackwell M."/>
            <person name="Grigoriev I.V."/>
            <person name="Jeffries T.W."/>
        </authorList>
    </citation>
    <scope>NUCLEOTIDE SEQUENCE [LARGE SCALE GENOMIC DNA]</scope>
    <source>
        <strain evidence="12">NRRL YB-2248</strain>
    </source>
</reference>
<dbReference type="Proteomes" id="UP000094801">
    <property type="component" value="Unassembled WGS sequence"/>
</dbReference>
<sequence length="298" mass="34549">MISLSASSVSRQATKKVVTSSYTKSNVIFKRAFQTTGKSLQVIKTSNANPKSIEDMPNPRHLPRPDFEELHHPVYNPKEKYKEQGEELHKFGRYIMSCMPKFVQQFSVWKDELVIYCAPSALTPVATFLKNHTSSQFKACMDVTAADYPSRTNRFDVVYDLLSVRFNSRIRIKTYASEMTPVPSLVPLYEGNNWLERETYDLFGIFFENHPDLRRIMTDYGFEGHPLRKDFPTTGYTEVRYDSEKRRVVYEPLELTQAWRNFTVGSSVWDQVGDGVDETPQDFKLPKPEFDEPEPPKK</sequence>
<evidence type="ECO:0000256" key="7">
    <source>
        <dbReference type="ARBA" id="ARBA00049551"/>
    </source>
</evidence>
<keyword evidence="5 8" id="KW-0520">NAD</keyword>
<evidence type="ECO:0000256" key="1">
    <source>
        <dbReference type="ARBA" id="ARBA00004173"/>
    </source>
</evidence>
<dbReference type="InterPro" id="IPR037232">
    <property type="entry name" value="NADH_quin_OxRdtase_su_C/D-like"/>
</dbReference>
<evidence type="ECO:0000256" key="8">
    <source>
        <dbReference type="RuleBase" id="RU003456"/>
    </source>
</evidence>
<dbReference type="InterPro" id="IPR020396">
    <property type="entry name" value="NADH_UbQ_OxRdtase_CS"/>
</dbReference>
<dbReference type="NCBIfam" id="TIGR01961">
    <property type="entry name" value="NuoC_fam"/>
    <property type="match status" value="1"/>
</dbReference>
<feature type="compositionally biased region" description="Basic and acidic residues" evidence="9">
    <location>
        <begin position="284"/>
        <end position="298"/>
    </location>
</feature>
<dbReference type="Pfam" id="PF00329">
    <property type="entry name" value="Complex1_30kDa"/>
    <property type="match status" value="1"/>
</dbReference>
<dbReference type="InterPro" id="IPR001268">
    <property type="entry name" value="NADH_UbQ_OxRdtase_30kDa_su"/>
</dbReference>
<feature type="region of interest" description="Disordered" evidence="9">
    <location>
        <begin position="271"/>
        <end position="298"/>
    </location>
</feature>
<keyword evidence="3 8" id="KW-0813">Transport</keyword>
<evidence type="ECO:0000256" key="9">
    <source>
        <dbReference type="SAM" id="MobiDB-lite"/>
    </source>
</evidence>
<protein>
    <recommendedName>
        <fullName evidence="10">NADH:ubiquinone oxidoreductase 30kDa subunit domain-containing protein</fullName>
    </recommendedName>
</protein>
<proteinExistence type="inferred from homology"/>
<evidence type="ECO:0000313" key="11">
    <source>
        <dbReference type="EMBL" id="ODV87446.1"/>
    </source>
</evidence>
<keyword evidence="12" id="KW-1185">Reference proteome</keyword>
<dbReference type="STRING" id="983967.A0A1E4T6R8"/>
<organism evidence="11 12">
    <name type="scientific">[Candida] arabinofermentans NRRL YB-2248</name>
    <dbReference type="NCBI Taxonomy" id="983967"/>
    <lineage>
        <taxon>Eukaryota</taxon>
        <taxon>Fungi</taxon>
        <taxon>Dikarya</taxon>
        <taxon>Ascomycota</taxon>
        <taxon>Saccharomycotina</taxon>
        <taxon>Pichiomycetes</taxon>
        <taxon>Pichiales</taxon>
        <taxon>Pichiaceae</taxon>
        <taxon>Ogataea</taxon>
        <taxon>Ogataea/Candida clade</taxon>
    </lineage>
</organism>
<dbReference type="OrthoDB" id="37721at2759"/>
<dbReference type="PANTHER" id="PTHR10884:SF14">
    <property type="entry name" value="NADH DEHYDROGENASE [UBIQUINONE] IRON-SULFUR PROTEIN 3, MITOCHONDRIAL"/>
    <property type="match status" value="1"/>
</dbReference>
<dbReference type="NCBIfam" id="NF004733">
    <property type="entry name" value="PRK06074.1-5"/>
    <property type="match status" value="1"/>
</dbReference>
<dbReference type="Gene3D" id="3.30.460.80">
    <property type="entry name" value="NADH:ubiquinone oxidoreductase, 30kDa subunit"/>
    <property type="match status" value="1"/>
</dbReference>
<evidence type="ECO:0000256" key="4">
    <source>
        <dbReference type="ARBA" id="ARBA00022967"/>
    </source>
</evidence>
<accession>A0A1E4T6R8</accession>
<dbReference type="InterPro" id="IPR010218">
    <property type="entry name" value="NADH_DH_suC"/>
</dbReference>
<dbReference type="GO" id="GO:0005739">
    <property type="term" value="C:mitochondrion"/>
    <property type="evidence" value="ECO:0007669"/>
    <property type="project" value="UniProtKB-SubCell"/>
</dbReference>
<dbReference type="GO" id="GO:0008137">
    <property type="term" value="F:NADH dehydrogenase (ubiquinone) activity"/>
    <property type="evidence" value="ECO:0007669"/>
    <property type="project" value="UniProtKB-EC"/>
</dbReference>
<dbReference type="AlphaFoldDB" id="A0A1E4T6R8"/>
<evidence type="ECO:0000256" key="5">
    <source>
        <dbReference type="ARBA" id="ARBA00023027"/>
    </source>
</evidence>
<evidence type="ECO:0000256" key="6">
    <source>
        <dbReference type="ARBA" id="ARBA00023075"/>
    </source>
</evidence>
<evidence type="ECO:0000259" key="10">
    <source>
        <dbReference type="Pfam" id="PF00329"/>
    </source>
</evidence>
<keyword evidence="6" id="KW-0830">Ubiquinone</keyword>
<comment type="similarity">
    <text evidence="2 8">Belongs to the complex I 30 kDa subunit family.</text>
</comment>
<dbReference type="GO" id="GO:0016020">
    <property type="term" value="C:membrane"/>
    <property type="evidence" value="ECO:0007669"/>
    <property type="project" value="UniProtKB-ARBA"/>
</dbReference>
<dbReference type="PANTHER" id="PTHR10884">
    <property type="entry name" value="NADH DEHYDROGENASE UBIQUINONE IRON-SULFUR PROTEIN 3"/>
    <property type="match status" value="1"/>
</dbReference>
<dbReference type="FunFam" id="3.30.460.80:FF:000002">
    <property type="entry name" value="NADH dehydrogenase iron-sulfur protein 3, mitochondrial"/>
    <property type="match status" value="1"/>
</dbReference>
<dbReference type="EMBL" id="KV453848">
    <property type="protein sequence ID" value="ODV87446.1"/>
    <property type="molecule type" value="Genomic_DNA"/>
</dbReference>
<evidence type="ECO:0000313" key="12">
    <source>
        <dbReference type="Proteomes" id="UP000094801"/>
    </source>
</evidence>
<name>A0A1E4T6R8_9ASCO</name>
<evidence type="ECO:0000256" key="3">
    <source>
        <dbReference type="ARBA" id="ARBA00022448"/>
    </source>
</evidence>
<evidence type="ECO:0000256" key="2">
    <source>
        <dbReference type="ARBA" id="ARBA00007569"/>
    </source>
</evidence>
<gene>
    <name evidence="11" type="ORF">CANARDRAFT_96143</name>
</gene>